<comment type="caution">
    <text evidence="3">The sequence shown here is derived from an EMBL/GenBank/DDBJ whole genome shotgun (WGS) entry which is preliminary data.</text>
</comment>
<gene>
    <name evidence="3" type="ORF">GTQ45_05935</name>
</gene>
<evidence type="ECO:0000259" key="2">
    <source>
        <dbReference type="Pfam" id="PF05532"/>
    </source>
</evidence>
<dbReference type="AlphaFoldDB" id="A0A845QAL3"/>
<evidence type="ECO:0000313" key="3">
    <source>
        <dbReference type="EMBL" id="NBG95266.1"/>
    </source>
</evidence>
<dbReference type="PIRSF" id="PIRSF039008">
    <property type="entry name" value="YjbJ"/>
    <property type="match status" value="1"/>
</dbReference>
<evidence type="ECO:0000256" key="1">
    <source>
        <dbReference type="ARBA" id="ARBA00009129"/>
    </source>
</evidence>
<dbReference type="Pfam" id="PF05532">
    <property type="entry name" value="CsbD"/>
    <property type="match status" value="1"/>
</dbReference>
<dbReference type="EMBL" id="WXYQ01000005">
    <property type="protein sequence ID" value="NBG95266.1"/>
    <property type="molecule type" value="Genomic_DNA"/>
</dbReference>
<name>A0A845QAL3_9HYPH</name>
<evidence type="ECO:0000313" key="4">
    <source>
        <dbReference type="Proteomes" id="UP000470384"/>
    </source>
</evidence>
<dbReference type="SUPFAM" id="SSF69047">
    <property type="entry name" value="Hypothetical protein YjbJ"/>
    <property type="match status" value="1"/>
</dbReference>
<dbReference type="PANTHER" id="PTHR34977">
    <property type="entry name" value="UPF0337 PROTEIN YJBJ"/>
    <property type="match status" value="1"/>
</dbReference>
<dbReference type="InterPro" id="IPR050423">
    <property type="entry name" value="UPF0337_stress_rsp"/>
</dbReference>
<dbReference type="PANTHER" id="PTHR34977:SF1">
    <property type="entry name" value="UPF0337 PROTEIN YJBJ"/>
    <property type="match status" value="1"/>
</dbReference>
<dbReference type="InterPro" id="IPR008462">
    <property type="entry name" value="CsbD"/>
</dbReference>
<dbReference type="Gene3D" id="1.10.1470.10">
    <property type="entry name" value="YjbJ"/>
    <property type="match status" value="1"/>
</dbReference>
<keyword evidence="4" id="KW-1185">Reference proteome</keyword>
<dbReference type="OrthoDB" id="9796058at2"/>
<protein>
    <submittedName>
        <fullName evidence="3">CsbD family protein</fullName>
    </submittedName>
</protein>
<comment type="similarity">
    <text evidence="1">Belongs to the UPF0337 (CsbD) family.</text>
</comment>
<feature type="domain" description="CsbD-like" evidence="2">
    <location>
        <begin position="4"/>
        <end position="56"/>
    </location>
</feature>
<accession>A0A845QAL3</accession>
<dbReference type="InterPro" id="IPR026042">
    <property type="entry name" value="YjbJ"/>
</dbReference>
<reference evidence="3 4" key="1">
    <citation type="journal article" date="2016" name="Int. J. Syst. Evol. Microbiol.">
        <title>Pyruvatibacter mobilis gen. nov., sp. nov., a marine bacterium from the culture broth of Picochlorum sp. 122.</title>
        <authorList>
            <person name="Wang G."/>
            <person name="Tang M."/>
            <person name="Wu H."/>
            <person name="Dai S."/>
            <person name="Li T."/>
            <person name="Chen C."/>
            <person name="He H."/>
            <person name="Fan J."/>
            <person name="Xiang W."/>
            <person name="Li X."/>
        </authorList>
    </citation>
    <scope>NUCLEOTIDE SEQUENCE [LARGE SCALE GENOMIC DNA]</scope>
    <source>
        <strain evidence="3 4">GYP-11</strain>
    </source>
</reference>
<organism evidence="3 4">
    <name type="scientific">Pyruvatibacter mobilis</name>
    <dbReference type="NCBI Taxonomy" id="1712261"/>
    <lineage>
        <taxon>Bacteria</taxon>
        <taxon>Pseudomonadati</taxon>
        <taxon>Pseudomonadota</taxon>
        <taxon>Alphaproteobacteria</taxon>
        <taxon>Hyphomicrobiales</taxon>
        <taxon>Parvibaculaceae</taxon>
        <taxon>Pyruvatibacter</taxon>
    </lineage>
</organism>
<dbReference type="GeneID" id="300655268"/>
<dbReference type="Proteomes" id="UP000470384">
    <property type="component" value="Unassembled WGS sequence"/>
</dbReference>
<dbReference type="RefSeq" id="WP_160587286.1">
    <property type="nucleotide sequence ID" value="NZ_BMHN01000001.1"/>
</dbReference>
<proteinExistence type="inferred from homology"/>
<dbReference type="InterPro" id="IPR036629">
    <property type="entry name" value="YjbJ_sf"/>
</dbReference>
<sequence length="63" mass="7153">MSSDVLKGKWHELKGSAKQKWGELTDDDIDRVDGSFEELVGTIQKKYGKTRDAAKKEVNDWLA</sequence>